<dbReference type="EMBL" id="JAHRHJ020000007">
    <property type="protein sequence ID" value="KAH9310116.1"/>
    <property type="molecule type" value="Genomic_DNA"/>
</dbReference>
<accession>A0AA38KY96</accession>
<sequence length="54" mass="6013">TQRVTRIPWMDKLIGSALHLAGGIPVSAVNNEFMMVVARCYNKDIRCVHGEKGE</sequence>
<reference evidence="1 2" key="1">
    <citation type="journal article" date="2021" name="Nat. Plants">
        <title>The Taxus genome provides insights into paclitaxel biosynthesis.</title>
        <authorList>
            <person name="Xiong X."/>
            <person name="Gou J."/>
            <person name="Liao Q."/>
            <person name="Li Y."/>
            <person name="Zhou Q."/>
            <person name="Bi G."/>
            <person name="Li C."/>
            <person name="Du R."/>
            <person name="Wang X."/>
            <person name="Sun T."/>
            <person name="Guo L."/>
            <person name="Liang H."/>
            <person name="Lu P."/>
            <person name="Wu Y."/>
            <person name="Zhang Z."/>
            <person name="Ro D.K."/>
            <person name="Shang Y."/>
            <person name="Huang S."/>
            <person name="Yan J."/>
        </authorList>
    </citation>
    <scope>NUCLEOTIDE SEQUENCE [LARGE SCALE GENOMIC DNA]</scope>
    <source>
        <strain evidence="1">Ta-2019</strain>
    </source>
</reference>
<evidence type="ECO:0000313" key="1">
    <source>
        <dbReference type="EMBL" id="KAH9310116.1"/>
    </source>
</evidence>
<comment type="caution">
    <text evidence="1">The sequence shown here is derived from an EMBL/GenBank/DDBJ whole genome shotgun (WGS) entry which is preliminary data.</text>
</comment>
<dbReference type="AlphaFoldDB" id="A0AA38KY96"/>
<protein>
    <submittedName>
        <fullName evidence="1">Uncharacterized protein</fullName>
    </submittedName>
</protein>
<feature type="non-terminal residue" evidence="1">
    <location>
        <position position="54"/>
    </location>
</feature>
<feature type="non-terminal residue" evidence="1">
    <location>
        <position position="1"/>
    </location>
</feature>
<dbReference type="Proteomes" id="UP000824469">
    <property type="component" value="Unassembled WGS sequence"/>
</dbReference>
<proteinExistence type="predicted"/>
<keyword evidence="2" id="KW-1185">Reference proteome</keyword>
<evidence type="ECO:0000313" key="2">
    <source>
        <dbReference type="Proteomes" id="UP000824469"/>
    </source>
</evidence>
<organism evidence="1 2">
    <name type="scientific">Taxus chinensis</name>
    <name type="common">Chinese yew</name>
    <name type="synonym">Taxus wallichiana var. chinensis</name>
    <dbReference type="NCBI Taxonomy" id="29808"/>
    <lineage>
        <taxon>Eukaryota</taxon>
        <taxon>Viridiplantae</taxon>
        <taxon>Streptophyta</taxon>
        <taxon>Embryophyta</taxon>
        <taxon>Tracheophyta</taxon>
        <taxon>Spermatophyta</taxon>
        <taxon>Pinopsida</taxon>
        <taxon>Pinidae</taxon>
        <taxon>Conifers II</taxon>
        <taxon>Cupressales</taxon>
        <taxon>Taxaceae</taxon>
        <taxon>Taxus</taxon>
    </lineage>
</organism>
<name>A0AA38KY96_TAXCH</name>
<gene>
    <name evidence="1" type="ORF">KI387_038027</name>
</gene>